<dbReference type="Proteomes" id="UP000029003">
    <property type="component" value="Unassembled WGS sequence"/>
</dbReference>
<evidence type="ECO:0000256" key="1">
    <source>
        <dbReference type="SAM" id="MobiDB-lite"/>
    </source>
</evidence>
<comment type="caution">
    <text evidence="2">The sequence shown here is derived from an EMBL/GenBank/DDBJ whole genome shotgun (WGS) entry which is preliminary data.</text>
</comment>
<organism evidence="2 3">
    <name type="scientific">Bifidobacterium thermacidophilum subsp. thermacidophilum</name>
    <dbReference type="NCBI Taxonomy" id="79262"/>
    <lineage>
        <taxon>Bacteria</taxon>
        <taxon>Bacillati</taxon>
        <taxon>Actinomycetota</taxon>
        <taxon>Actinomycetes</taxon>
        <taxon>Bifidobacteriales</taxon>
        <taxon>Bifidobacteriaceae</taxon>
        <taxon>Bifidobacterium</taxon>
    </lineage>
</organism>
<evidence type="ECO:0000313" key="3">
    <source>
        <dbReference type="Proteomes" id="UP000029003"/>
    </source>
</evidence>
<accession>A0A087E4M2</accession>
<evidence type="ECO:0000313" key="2">
    <source>
        <dbReference type="EMBL" id="KFJ02723.1"/>
    </source>
</evidence>
<protein>
    <submittedName>
        <fullName evidence="2">Uncharacterized protein</fullName>
    </submittedName>
</protein>
<feature type="region of interest" description="Disordered" evidence="1">
    <location>
        <begin position="229"/>
        <end position="251"/>
    </location>
</feature>
<dbReference type="AlphaFoldDB" id="A0A087E4M2"/>
<proteinExistence type="predicted"/>
<dbReference type="EMBL" id="JGZT01000006">
    <property type="protein sequence ID" value="KFJ02723.1"/>
    <property type="molecule type" value="Genomic_DNA"/>
</dbReference>
<sequence>MVTLSLCCRHLVIDPCNRTPSHLPRPDRWLDSQNDKLTQIVCDWLSDMAWDGWRVDAGASPFDSTAFDVRDLLELRPERGKRDGQGFRVSWFSVERTDSGKTRVVDEDDEVDADFFECEAYQRIWDAVDLLWLIFDNGEKHDDSNNRCDSLCHRSESSPENPLPPDLAIRLLTAKQSLLWLRESLGAFPGYRLTLFGEDGFNIGDAWFKTMELGCERLNERVHAYATQPPCANPQDDFGQEPISPPADTVK</sequence>
<name>A0A087E4M2_9BIFI</name>
<dbReference type="OrthoDB" id="3236776at2"/>
<gene>
    <name evidence="2" type="ORF">THER5_1188</name>
</gene>
<reference evidence="2 3" key="1">
    <citation type="submission" date="2014-03" db="EMBL/GenBank/DDBJ databases">
        <title>Genomics of Bifidobacteria.</title>
        <authorList>
            <person name="Ventura M."/>
            <person name="Milani C."/>
            <person name="Lugli G.A."/>
        </authorList>
    </citation>
    <scope>NUCLEOTIDE SEQUENCE [LARGE SCALE GENOMIC DNA]</scope>
    <source>
        <strain evidence="2 3">LMG 21395</strain>
    </source>
</reference>